<organism evidence="3 4">
    <name type="scientific">Coptis chinensis</name>
    <dbReference type="NCBI Taxonomy" id="261450"/>
    <lineage>
        <taxon>Eukaryota</taxon>
        <taxon>Viridiplantae</taxon>
        <taxon>Streptophyta</taxon>
        <taxon>Embryophyta</taxon>
        <taxon>Tracheophyta</taxon>
        <taxon>Spermatophyta</taxon>
        <taxon>Magnoliopsida</taxon>
        <taxon>Ranunculales</taxon>
        <taxon>Ranunculaceae</taxon>
        <taxon>Coptidoideae</taxon>
        <taxon>Coptis</taxon>
    </lineage>
</organism>
<protein>
    <submittedName>
        <fullName evidence="3">Uncharacterized protein</fullName>
    </submittedName>
</protein>
<evidence type="ECO:0000256" key="1">
    <source>
        <dbReference type="SAM" id="MobiDB-lite"/>
    </source>
</evidence>
<dbReference type="EMBL" id="JADFTS010000009">
    <property type="protein sequence ID" value="KAF9587986.1"/>
    <property type="molecule type" value="Genomic_DNA"/>
</dbReference>
<evidence type="ECO:0000256" key="2">
    <source>
        <dbReference type="SAM" id="Phobius"/>
    </source>
</evidence>
<proteinExistence type="predicted"/>
<name>A0A835GUW0_9MAGN</name>
<evidence type="ECO:0000313" key="3">
    <source>
        <dbReference type="EMBL" id="KAF9587986.1"/>
    </source>
</evidence>
<keyword evidence="4" id="KW-1185">Reference proteome</keyword>
<evidence type="ECO:0000313" key="4">
    <source>
        <dbReference type="Proteomes" id="UP000631114"/>
    </source>
</evidence>
<feature type="transmembrane region" description="Helical" evidence="2">
    <location>
        <begin position="111"/>
        <end position="132"/>
    </location>
</feature>
<feature type="transmembrane region" description="Helical" evidence="2">
    <location>
        <begin position="86"/>
        <end position="105"/>
    </location>
</feature>
<dbReference type="Proteomes" id="UP000631114">
    <property type="component" value="Unassembled WGS sequence"/>
</dbReference>
<gene>
    <name evidence="3" type="ORF">IFM89_006865</name>
</gene>
<keyword evidence="2" id="KW-0472">Membrane</keyword>
<sequence>MKREQSIRKAPTSFLKKIEKMSIAGELGCSYAFEPNELTVKSIDSFSSPSSYISLSLASLSCSPTSSAGTVNSKSKNAPSSSSSSVSSVMWWIVVVGLVLVLVLGRVKRKFVSAGLPLVVLQYLCKLITSIVGRARAVEVKK</sequence>
<feature type="region of interest" description="Disordered" evidence="1">
    <location>
        <begin position="63"/>
        <end position="84"/>
    </location>
</feature>
<reference evidence="3 4" key="1">
    <citation type="submission" date="2020-10" db="EMBL/GenBank/DDBJ databases">
        <title>The Coptis chinensis genome and diversification of protoberbering-type alkaloids.</title>
        <authorList>
            <person name="Wang B."/>
            <person name="Shu S."/>
            <person name="Song C."/>
            <person name="Liu Y."/>
        </authorList>
    </citation>
    <scope>NUCLEOTIDE SEQUENCE [LARGE SCALE GENOMIC DNA]</scope>
    <source>
        <strain evidence="3">HL-2020</strain>
        <tissue evidence="3">Leaf</tissue>
    </source>
</reference>
<comment type="caution">
    <text evidence="3">The sequence shown here is derived from an EMBL/GenBank/DDBJ whole genome shotgun (WGS) entry which is preliminary data.</text>
</comment>
<keyword evidence="2" id="KW-1133">Transmembrane helix</keyword>
<accession>A0A835GUW0</accession>
<keyword evidence="2" id="KW-0812">Transmembrane</keyword>
<dbReference type="AlphaFoldDB" id="A0A835GUW0"/>